<evidence type="ECO:0000313" key="1">
    <source>
        <dbReference type="EMBL" id="KAJ8950239.1"/>
    </source>
</evidence>
<comment type="caution">
    <text evidence="1">The sequence shown here is derived from an EMBL/GenBank/DDBJ whole genome shotgun (WGS) entry which is preliminary data.</text>
</comment>
<reference evidence="1" key="1">
    <citation type="journal article" date="2023" name="Insect Mol. Biol.">
        <title>Genome sequencing provides insights into the evolution of gene families encoding plant cell wall-degrading enzymes in longhorned beetles.</title>
        <authorList>
            <person name="Shin N.R."/>
            <person name="Okamura Y."/>
            <person name="Kirsch R."/>
            <person name="Pauchet Y."/>
        </authorList>
    </citation>
    <scope>NUCLEOTIDE SEQUENCE</scope>
    <source>
        <strain evidence="1">AMC_N1</strain>
    </source>
</reference>
<dbReference type="EMBL" id="JAPWTK010000103">
    <property type="protein sequence ID" value="KAJ8950239.1"/>
    <property type="molecule type" value="Genomic_DNA"/>
</dbReference>
<protein>
    <submittedName>
        <fullName evidence="1">Uncharacterized protein</fullName>
    </submittedName>
</protein>
<name>A0AAV8YI65_9CUCU</name>
<dbReference type="AlphaFoldDB" id="A0AAV8YI65"/>
<organism evidence="1 2">
    <name type="scientific">Aromia moschata</name>
    <dbReference type="NCBI Taxonomy" id="1265417"/>
    <lineage>
        <taxon>Eukaryota</taxon>
        <taxon>Metazoa</taxon>
        <taxon>Ecdysozoa</taxon>
        <taxon>Arthropoda</taxon>
        <taxon>Hexapoda</taxon>
        <taxon>Insecta</taxon>
        <taxon>Pterygota</taxon>
        <taxon>Neoptera</taxon>
        <taxon>Endopterygota</taxon>
        <taxon>Coleoptera</taxon>
        <taxon>Polyphaga</taxon>
        <taxon>Cucujiformia</taxon>
        <taxon>Chrysomeloidea</taxon>
        <taxon>Cerambycidae</taxon>
        <taxon>Cerambycinae</taxon>
        <taxon>Callichromatini</taxon>
        <taxon>Aromia</taxon>
    </lineage>
</organism>
<sequence>NILIWTLSCRIILHTQSVVMKRSPMELGYVTFPKEIEKHTGHVIPNKTNTEMDMEKNSIVLSLPASTNKISHRREWIPGQIRDHSFIPAHIHHIFVPVVITRTVIVKPTENFYDYIPRTIGGYGAGSYTGGQGAGHGFQIGLGLLPHN</sequence>
<dbReference type="Proteomes" id="UP001162162">
    <property type="component" value="Unassembled WGS sequence"/>
</dbReference>
<proteinExistence type="predicted"/>
<gene>
    <name evidence="1" type="ORF">NQ318_006213</name>
</gene>
<keyword evidence="2" id="KW-1185">Reference proteome</keyword>
<accession>A0AAV8YI65</accession>
<feature type="non-terminal residue" evidence="1">
    <location>
        <position position="148"/>
    </location>
</feature>
<evidence type="ECO:0000313" key="2">
    <source>
        <dbReference type="Proteomes" id="UP001162162"/>
    </source>
</evidence>
<feature type="non-terminal residue" evidence="1">
    <location>
        <position position="1"/>
    </location>
</feature>